<name>A0A0B6ZG31_9EUPU</name>
<dbReference type="PROSITE" id="PS50089">
    <property type="entry name" value="ZF_RING_2"/>
    <property type="match status" value="1"/>
</dbReference>
<dbReference type="InterPro" id="IPR013083">
    <property type="entry name" value="Znf_RING/FYVE/PHD"/>
</dbReference>
<dbReference type="InterPro" id="IPR017907">
    <property type="entry name" value="Znf_RING_CS"/>
</dbReference>
<gene>
    <name evidence="8" type="primary">ORF62437</name>
</gene>
<dbReference type="PANTHER" id="PTHR25462">
    <property type="entry name" value="BONUS, ISOFORM C-RELATED"/>
    <property type="match status" value="1"/>
</dbReference>
<dbReference type="SUPFAM" id="SSF57850">
    <property type="entry name" value="RING/U-box"/>
    <property type="match status" value="1"/>
</dbReference>
<sequence length="286" mass="32765">MVEAEINFKNIIPEHWSLFLRCTICFGYLQDPHTLECGHTFCKRCLKRLGEIAQEDNVDVHVRRLSLSCPTCRHPFPAKPVLNNRICTCIVLKHMVELWKRECKMLASSSLMTLRSTCTQTDSGVDADLHQVKVSDSSYYLQEEFTVRIRPMEQYCQAVMKRVSESTEDIEPDQYDSIFPKATITYTTSTEIIRGRHDNVSSDSESSSSPTENEASNTSSSRSNTSVPEMFGHMNIPRFTITQCTPGHFLLMLVWCMYSVIIIGLAEAFLPYVILFTLFFFLVILR</sequence>
<reference evidence="8" key="1">
    <citation type="submission" date="2014-12" db="EMBL/GenBank/DDBJ databases">
        <title>Insight into the proteome of Arion vulgaris.</title>
        <authorList>
            <person name="Aradska J."/>
            <person name="Bulat T."/>
            <person name="Smidak R."/>
            <person name="Sarate P."/>
            <person name="Gangsoo J."/>
            <person name="Sialana F."/>
            <person name="Bilban M."/>
            <person name="Lubec G."/>
        </authorList>
    </citation>
    <scope>NUCLEOTIDE SEQUENCE</scope>
    <source>
        <tissue evidence="8">Skin</tissue>
    </source>
</reference>
<dbReference type="AlphaFoldDB" id="A0A0B6ZG31"/>
<keyword evidence="2 4" id="KW-0863">Zinc-finger</keyword>
<evidence type="ECO:0000256" key="3">
    <source>
        <dbReference type="ARBA" id="ARBA00022833"/>
    </source>
</evidence>
<accession>A0A0B6ZG31</accession>
<keyword evidence="1" id="KW-0479">Metal-binding</keyword>
<feature type="transmembrane region" description="Helical" evidence="6">
    <location>
        <begin position="252"/>
        <end position="285"/>
    </location>
</feature>
<dbReference type="InterPro" id="IPR047153">
    <property type="entry name" value="TRIM45/56/19-like"/>
</dbReference>
<protein>
    <recommendedName>
        <fullName evidence="7">RING-type domain-containing protein</fullName>
    </recommendedName>
</protein>
<dbReference type="EMBL" id="HACG01020522">
    <property type="protein sequence ID" value="CEK67387.1"/>
    <property type="molecule type" value="Transcribed_RNA"/>
</dbReference>
<evidence type="ECO:0000256" key="1">
    <source>
        <dbReference type="ARBA" id="ARBA00022723"/>
    </source>
</evidence>
<feature type="compositionally biased region" description="Low complexity" evidence="5">
    <location>
        <begin position="201"/>
        <end position="226"/>
    </location>
</feature>
<dbReference type="SMART" id="SM00184">
    <property type="entry name" value="RING"/>
    <property type="match status" value="1"/>
</dbReference>
<organism evidence="8">
    <name type="scientific">Arion vulgaris</name>
    <dbReference type="NCBI Taxonomy" id="1028688"/>
    <lineage>
        <taxon>Eukaryota</taxon>
        <taxon>Metazoa</taxon>
        <taxon>Spiralia</taxon>
        <taxon>Lophotrochozoa</taxon>
        <taxon>Mollusca</taxon>
        <taxon>Gastropoda</taxon>
        <taxon>Heterobranchia</taxon>
        <taxon>Euthyneura</taxon>
        <taxon>Panpulmonata</taxon>
        <taxon>Eupulmonata</taxon>
        <taxon>Stylommatophora</taxon>
        <taxon>Helicina</taxon>
        <taxon>Arionoidea</taxon>
        <taxon>Arionidae</taxon>
        <taxon>Arion</taxon>
    </lineage>
</organism>
<keyword evidence="6" id="KW-0812">Transmembrane</keyword>
<evidence type="ECO:0000256" key="4">
    <source>
        <dbReference type="PROSITE-ProRule" id="PRU00175"/>
    </source>
</evidence>
<dbReference type="PROSITE" id="PS00518">
    <property type="entry name" value="ZF_RING_1"/>
    <property type="match status" value="1"/>
</dbReference>
<evidence type="ECO:0000256" key="2">
    <source>
        <dbReference type="ARBA" id="ARBA00022771"/>
    </source>
</evidence>
<dbReference type="PANTHER" id="PTHR25462:SF296">
    <property type="entry name" value="MEIOTIC P26, ISOFORM F"/>
    <property type="match status" value="1"/>
</dbReference>
<dbReference type="GO" id="GO:0008270">
    <property type="term" value="F:zinc ion binding"/>
    <property type="evidence" value="ECO:0007669"/>
    <property type="project" value="UniProtKB-KW"/>
</dbReference>
<dbReference type="Pfam" id="PF15227">
    <property type="entry name" value="zf-C3HC4_4"/>
    <property type="match status" value="1"/>
</dbReference>
<feature type="region of interest" description="Disordered" evidence="5">
    <location>
        <begin position="195"/>
        <end position="226"/>
    </location>
</feature>
<evidence type="ECO:0000256" key="5">
    <source>
        <dbReference type="SAM" id="MobiDB-lite"/>
    </source>
</evidence>
<keyword evidence="6" id="KW-1133">Transmembrane helix</keyword>
<keyword evidence="3" id="KW-0862">Zinc</keyword>
<evidence type="ECO:0000256" key="6">
    <source>
        <dbReference type="SAM" id="Phobius"/>
    </source>
</evidence>
<feature type="domain" description="RING-type" evidence="7">
    <location>
        <begin position="22"/>
        <end position="73"/>
    </location>
</feature>
<dbReference type="InterPro" id="IPR001841">
    <property type="entry name" value="Znf_RING"/>
</dbReference>
<evidence type="ECO:0000313" key="8">
    <source>
        <dbReference type="EMBL" id="CEK67387.1"/>
    </source>
</evidence>
<evidence type="ECO:0000259" key="7">
    <source>
        <dbReference type="PROSITE" id="PS50089"/>
    </source>
</evidence>
<keyword evidence="6" id="KW-0472">Membrane</keyword>
<dbReference type="Gene3D" id="3.30.40.10">
    <property type="entry name" value="Zinc/RING finger domain, C3HC4 (zinc finger)"/>
    <property type="match status" value="1"/>
</dbReference>
<dbReference type="GO" id="GO:0061630">
    <property type="term" value="F:ubiquitin protein ligase activity"/>
    <property type="evidence" value="ECO:0007669"/>
    <property type="project" value="TreeGrafter"/>
</dbReference>
<proteinExistence type="predicted"/>